<dbReference type="KEGG" id="mng:MNEG_13285"/>
<evidence type="ECO:0000313" key="3">
    <source>
        <dbReference type="EMBL" id="KIY94678.1"/>
    </source>
</evidence>
<feature type="compositionally biased region" description="Low complexity" evidence="1">
    <location>
        <begin position="349"/>
        <end position="359"/>
    </location>
</feature>
<dbReference type="Gene3D" id="3.60.40.10">
    <property type="entry name" value="PPM-type phosphatase domain"/>
    <property type="match status" value="1"/>
</dbReference>
<dbReference type="GeneID" id="25730732"/>
<keyword evidence="4" id="KW-1185">Reference proteome</keyword>
<gene>
    <name evidence="3" type="ORF">MNEG_13285</name>
</gene>
<protein>
    <recommendedName>
        <fullName evidence="2">PPM-type phosphatase domain-containing protein</fullName>
    </recommendedName>
</protein>
<dbReference type="Proteomes" id="UP000054498">
    <property type="component" value="Unassembled WGS sequence"/>
</dbReference>
<feature type="compositionally biased region" description="Low complexity" evidence="1">
    <location>
        <begin position="376"/>
        <end position="402"/>
    </location>
</feature>
<organism evidence="3 4">
    <name type="scientific">Monoraphidium neglectum</name>
    <dbReference type="NCBI Taxonomy" id="145388"/>
    <lineage>
        <taxon>Eukaryota</taxon>
        <taxon>Viridiplantae</taxon>
        <taxon>Chlorophyta</taxon>
        <taxon>core chlorophytes</taxon>
        <taxon>Chlorophyceae</taxon>
        <taxon>CS clade</taxon>
        <taxon>Sphaeropleales</taxon>
        <taxon>Selenastraceae</taxon>
        <taxon>Monoraphidium</taxon>
    </lineage>
</organism>
<dbReference type="OrthoDB" id="10264738at2759"/>
<evidence type="ECO:0000259" key="2">
    <source>
        <dbReference type="PROSITE" id="PS51746"/>
    </source>
</evidence>
<dbReference type="EMBL" id="KK103952">
    <property type="protein sequence ID" value="KIY94678.1"/>
    <property type="molecule type" value="Genomic_DNA"/>
</dbReference>
<dbReference type="GO" id="GO:0004722">
    <property type="term" value="F:protein serine/threonine phosphatase activity"/>
    <property type="evidence" value="ECO:0007669"/>
    <property type="project" value="InterPro"/>
</dbReference>
<dbReference type="PANTHER" id="PTHR47992">
    <property type="entry name" value="PROTEIN PHOSPHATASE"/>
    <property type="match status" value="1"/>
</dbReference>
<dbReference type="InterPro" id="IPR001932">
    <property type="entry name" value="PPM-type_phosphatase-like_dom"/>
</dbReference>
<sequence>MRADAECKRRFRKSGTTATLAVACGWELVVASVGDSCAYLDTGREILLVSANHRIDENADERARILAAGGEIAPSSVEGVPAGPQRVWPGGLAMSRSIGDREAGDLVPAAPEVRQITLPTSGARLVIASDGVWDQGLSAKSVVGAVRRDNAAAAAHKIAMSALKRKGLRDDITVIVVDFLPAGSAPDAKWAPGGGASSEVRVQHYRPLETASTSWRGHLAARRAEAVELVRAAQRAAQSDEAHPQASPEGTEATAAAADGAADSAAADAGGAGSYHDLACLVVDVSDPAALLSEVQRQDREEEEERQRQAAAAAADEWTEVGAGKSRVNVEAELRAAAKRGGGRGARGRGSAAGARPSGRFGGRGGRGPRRDEDGAAASSSAGAEPEQQQEGLAAAPEQQQGVPLSAAVSPDGAQQPHPQSG</sequence>
<dbReference type="PROSITE" id="PS51257">
    <property type="entry name" value="PROKAR_LIPOPROTEIN"/>
    <property type="match status" value="1"/>
</dbReference>
<dbReference type="PROSITE" id="PS51746">
    <property type="entry name" value="PPM_2"/>
    <property type="match status" value="1"/>
</dbReference>
<dbReference type="InterPro" id="IPR036457">
    <property type="entry name" value="PPM-type-like_dom_sf"/>
</dbReference>
<feature type="domain" description="PPM-type phosphatase" evidence="2">
    <location>
        <begin position="1"/>
        <end position="179"/>
    </location>
</feature>
<feature type="region of interest" description="Disordered" evidence="1">
    <location>
        <begin position="295"/>
        <end position="422"/>
    </location>
</feature>
<feature type="region of interest" description="Disordered" evidence="1">
    <location>
        <begin position="232"/>
        <end position="259"/>
    </location>
</feature>
<reference evidence="3 4" key="1">
    <citation type="journal article" date="2013" name="BMC Genomics">
        <title>Reconstruction of the lipid metabolism for the microalga Monoraphidium neglectum from its genome sequence reveals characteristics suitable for biofuel production.</title>
        <authorList>
            <person name="Bogen C."/>
            <person name="Al-Dilaimi A."/>
            <person name="Albersmeier A."/>
            <person name="Wichmann J."/>
            <person name="Grundmann M."/>
            <person name="Rupp O."/>
            <person name="Lauersen K.J."/>
            <person name="Blifernez-Klassen O."/>
            <person name="Kalinowski J."/>
            <person name="Goesmann A."/>
            <person name="Mussgnug J.H."/>
            <person name="Kruse O."/>
        </authorList>
    </citation>
    <scope>NUCLEOTIDE SEQUENCE [LARGE SCALE GENOMIC DNA]</scope>
    <source>
        <strain evidence="3 4">SAG 48.87</strain>
    </source>
</reference>
<dbReference type="CDD" id="cd00143">
    <property type="entry name" value="PP2Cc"/>
    <property type="match status" value="1"/>
</dbReference>
<name>A0A0D2KFM1_9CHLO</name>
<proteinExistence type="predicted"/>
<dbReference type="InterPro" id="IPR015655">
    <property type="entry name" value="PP2C"/>
</dbReference>
<accession>A0A0D2KFM1</accession>
<dbReference type="AlphaFoldDB" id="A0A0D2KFM1"/>
<dbReference type="RefSeq" id="XP_013893698.1">
    <property type="nucleotide sequence ID" value="XM_014038244.1"/>
</dbReference>
<dbReference type="SUPFAM" id="SSF81606">
    <property type="entry name" value="PP2C-like"/>
    <property type="match status" value="1"/>
</dbReference>
<evidence type="ECO:0000256" key="1">
    <source>
        <dbReference type="SAM" id="MobiDB-lite"/>
    </source>
</evidence>
<dbReference type="SMART" id="SM00332">
    <property type="entry name" value="PP2Cc"/>
    <property type="match status" value="1"/>
</dbReference>
<dbReference type="Pfam" id="PF00481">
    <property type="entry name" value="PP2C"/>
    <property type="match status" value="1"/>
</dbReference>
<evidence type="ECO:0000313" key="4">
    <source>
        <dbReference type="Proteomes" id="UP000054498"/>
    </source>
</evidence>
<feature type="compositionally biased region" description="Low complexity" evidence="1">
    <location>
        <begin position="249"/>
        <end position="259"/>
    </location>
</feature>
<feature type="compositionally biased region" description="Basic and acidic residues" evidence="1">
    <location>
        <begin position="296"/>
        <end position="308"/>
    </location>
</feature>